<dbReference type="InterPro" id="IPR039422">
    <property type="entry name" value="MarR/SlyA-like"/>
</dbReference>
<gene>
    <name evidence="2" type="ORF">GCM10009862_21800</name>
</gene>
<dbReference type="InterPro" id="IPR000835">
    <property type="entry name" value="HTH_MarR-typ"/>
</dbReference>
<protein>
    <recommendedName>
        <fullName evidence="1">HTH marR-type domain-containing protein</fullName>
    </recommendedName>
</protein>
<dbReference type="EMBL" id="BAAARI010000014">
    <property type="protein sequence ID" value="GAA2582367.1"/>
    <property type="molecule type" value="Genomic_DNA"/>
</dbReference>
<dbReference type="SMART" id="SM00347">
    <property type="entry name" value="HTH_MARR"/>
    <property type="match status" value="1"/>
</dbReference>
<evidence type="ECO:0000313" key="2">
    <source>
        <dbReference type="EMBL" id="GAA2582367.1"/>
    </source>
</evidence>
<dbReference type="RefSeq" id="WP_344229422.1">
    <property type="nucleotide sequence ID" value="NZ_BAAARI010000014.1"/>
</dbReference>
<dbReference type="Proteomes" id="UP001500274">
    <property type="component" value="Unassembled WGS sequence"/>
</dbReference>
<name>A0ABN3PEW4_9MICO</name>
<feature type="domain" description="HTH marR-type" evidence="1">
    <location>
        <begin position="32"/>
        <end position="133"/>
    </location>
</feature>
<dbReference type="Pfam" id="PF12802">
    <property type="entry name" value="MarR_2"/>
    <property type="match status" value="1"/>
</dbReference>
<evidence type="ECO:0000313" key="3">
    <source>
        <dbReference type="Proteomes" id="UP001500274"/>
    </source>
</evidence>
<evidence type="ECO:0000259" key="1">
    <source>
        <dbReference type="SMART" id="SM00347"/>
    </source>
</evidence>
<reference evidence="2 3" key="1">
    <citation type="journal article" date="2019" name="Int. J. Syst. Evol. Microbiol.">
        <title>The Global Catalogue of Microorganisms (GCM) 10K type strain sequencing project: providing services to taxonomists for standard genome sequencing and annotation.</title>
        <authorList>
            <consortium name="The Broad Institute Genomics Platform"/>
            <consortium name="The Broad Institute Genome Sequencing Center for Infectious Disease"/>
            <person name="Wu L."/>
            <person name="Ma J."/>
        </authorList>
    </citation>
    <scope>NUCLEOTIDE SEQUENCE [LARGE SCALE GENOMIC DNA]</scope>
    <source>
        <strain evidence="2 3">JCM 16365</strain>
    </source>
</reference>
<sequence length="152" mass="16267">MAGSTAEERTIDPAVSAIERLRLAEASLSRRRQTACGPSENARAAMRLILERADAGEDLTPGDIAEHLGVSPAAVSGILDKLHAGGLVAFRTNPDDRRSKLVVPFDRDTDIDDLDPVGARIRQAVGELDPEVSAAVVRLMEKITQAVDAECR</sequence>
<comment type="caution">
    <text evidence="2">The sequence shown here is derived from an EMBL/GenBank/DDBJ whole genome shotgun (WGS) entry which is preliminary data.</text>
</comment>
<keyword evidence="3" id="KW-1185">Reference proteome</keyword>
<dbReference type="PANTHER" id="PTHR33164">
    <property type="entry name" value="TRANSCRIPTIONAL REGULATOR, MARR FAMILY"/>
    <property type="match status" value="1"/>
</dbReference>
<dbReference type="SUPFAM" id="SSF46785">
    <property type="entry name" value="Winged helix' DNA-binding domain"/>
    <property type="match status" value="1"/>
</dbReference>
<dbReference type="InterPro" id="IPR036390">
    <property type="entry name" value="WH_DNA-bd_sf"/>
</dbReference>
<proteinExistence type="predicted"/>
<organism evidence="2 3">
    <name type="scientific">Microbacterium binotii</name>
    <dbReference type="NCBI Taxonomy" id="462710"/>
    <lineage>
        <taxon>Bacteria</taxon>
        <taxon>Bacillati</taxon>
        <taxon>Actinomycetota</taxon>
        <taxon>Actinomycetes</taxon>
        <taxon>Micrococcales</taxon>
        <taxon>Microbacteriaceae</taxon>
        <taxon>Microbacterium</taxon>
    </lineage>
</organism>
<dbReference type="PANTHER" id="PTHR33164:SF43">
    <property type="entry name" value="HTH-TYPE TRANSCRIPTIONAL REPRESSOR YETL"/>
    <property type="match status" value="1"/>
</dbReference>
<dbReference type="Gene3D" id="1.10.10.10">
    <property type="entry name" value="Winged helix-like DNA-binding domain superfamily/Winged helix DNA-binding domain"/>
    <property type="match status" value="1"/>
</dbReference>
<dbReference type="InterPro" id="IPR036388">
    <property type="entry name" value="WH-like_DNA-bd_sf"/>
</dbReference>
<accession>A0ABN3PEW4</accession>